<protein>
    <submittedName>
        <fullName evidence="2">Uncharacterized protein</fullName>
    </submittedName>
</protein>
<proteinExistence type="predicted"/>
<name>A0A1W6QXW4_ENTFL</name>
<evidence type="ECO:0000313" key="2">
    <source>
        <dbReference type="EMBL" id="ARO46209.1"/>
    </source>
</evidence>
<dbReference type="AlphaFoldDB" id="A0A1W6QXW4"/>
<dbReference type="RefSeq" id="WP_172689706.1">
    <property type="nucleotide sequence ID" value="NZ_KY303941.1"/>
</dbReference>
<dbReference type="EMBL" id="KY303941">
    <property type="protein sequence ID" value="ARO46209.1"/>
    <property type="molecule type" value="Genomic_DNA"/>
</dbReference>
<keyword evidence="2" id="KW-0614">Plasmid</keyword>
<feature type="region of interest" description="Disordered" evidence="1">
    <location>
        <begin position="204"/>
        <end position="232"/>
    </location>
</feature>
<reference evidence="2" key="1">
    <citation type="submission" date="2016-12" db="EMBL/GenBank/DDBJ databases">
        <title>Characterization of a Plasmid Isolated from Enterococcus faecalis found in the Fecal Material of a Blue Whale.</title>
        <authorList>
            <person name="McLaughlin R."/>
        </authorList>
    </citation>
    <scope>NUCLEOTIDE SEQUENCE</scope>
    <source>
        <strain evidence="2">3</strain>
        <plasmid evidence="2">pGTC3</plasmid>
    </source>
</reference>
<geneLocation type="plasmid" evidence="2">
    <name>pGTC3</name>
</geneLocation>
<sequence length="232" mass="27570">MQKEVSNFDFSDFYDEGFEKTSNIRQAIYVFQDGSMWNGYSEGGGGYIRDVDHGSIEAFFKDTSIDRYHPEYHSMVLSELVQVVPETQTVLTLENNNYSEEQLEMLQQFEQEGFSIEQLENYSEVKQSALTEEIEQAYIELEQDLMALEDEKFWGELQLKYDLTKLEDIEKAQEETEKRLMEEEKEVNEFSEIENIMWDMYEQQEKEKAEEKAKQKIEQKNEQKEIEHGLSF</sequence>
<accession>A0A1W6QXW4</accession>
<organism evidence="2">
    <name type="scientific">Enterococcus faecalis</name>
    <name type="common">Streptococcus faecalis</name>
    <dbReference type="NCBI Taxonomy" id="1351"/>
    <lineage>
        <taxon>Bacteria</taxon>
        <taxon>Bacillati</taxon>
        <taxon>Bacillota</taxon>
        <taxon>Bacilli</taxon>
        <taxon>Lactobacillales</taxon>
        <taxon>Enterococcaceae</taxon>
        <taxon>Enterococcus</taxon>
    </lineage>
</organism>
<evidence type="ECO:0000256" key="1">
    <source>
        <dbReference type="SAM" id="MobiDB-lite"/>
    </source>
</evidence>